<evidence type="ECO:0000313" key="3">
    <source>
        <dbReference type="Proteomes" id="UP000327013"/>
    </source>
</evidence>
<keyword evidence="3" id="KW-1185">Reference proteome</keyword>
<dbReference type="Proteomes" id="UP000327013">
    <property type="component" value="Unassembled WGS sequence"/>
</dbReference>
<sequence>MDAPCLQFPNRALHKENTSTKRSKVIQDACTLNPEVNYPRLFDILISMLVAGLLHFLAMRTNFQTWPGWYLRMGIHWLAAASTKYLNKRREKPTAPEEHLVMLYITGPALGIVLKMLTQY</sequence>
<keyword evidence="1" id="KW-0812">Transmembrane</keyword>
<proteinExistence type="predicted"/>
<evidence type="ECO:0000256" key="1">
    <source>
        <dbReference type="SAM" id="Phobius"/>
    </source>
</evidence>
<accession>A0A5N6KZZ3</accession>
<name>A0A5N6KZZ3_9ROSI</name>
<keyword evidence="1" id="KW-1133">Transmembrane helix</keyword>
<keyword evidence="1" id="KW-0472">Membrane</keyword>
<comment type="caution">
    <text evidence="2">The sequence shown here is derived from an EMBL/GenBank/DDBJ whole genome shotgun (WGS) entry which is preliminary data.</text>
</comment>
<dbReference type="EMBL" id="VIBQ01000031">
    <property type="protein sequence ID" value="KAB8416442.1"/>
    <property type="molecule type" value="Genomic_DNA"/>
</dbReference>
<organism evidence="2 3">
    <name type="scientific">Carpinus fangiana</name>
    <dbReference type="NCBI Taxonomy" id="176857"/>
    <lineage>
        <taxon>Eukaryota</taxon>
        <taxon>Viridiplantae</taxon>
        <taxon>Streptophyta</taxon>
        <taxon>Embryophyta</taxon>
        <taxon>Tracheophyta</taxon>
        <taxon>Spermatophyta</taxon>
        <taxon>Magnoliopsida</taxon>
        <taxon>eudicotyledons</taxon>
        <taxon>Gunneridae</taxon>
        <taxon>Pentapetalae</taxon>
        <taxon>rosids</taxon>
        <taxon>fabids</taxon>
        <taxon>Fagales</taxon>
        <taxon>Betulaceae</taxon>
        <taxon>Carpinus</taxon>
    </lineage>
</organism>
<gene>
    <name evidence="2" type="ORF">FH972_024961</name>
</gene>
<dbReference type="AlphaFoldDB" id="A0A5N6KZZ3"/>
<protein>
    <submittedName>
        <fullName evidence="2">Uncharacterized protein</fullName>
    </submittedName>
</protein>
<evidence type="ECO:0000313" key="2">
    <source>
        <dbReference type="EMBL" id="KAB8416442.1"/>
    </source>
</evidence>
<reference evidence="2 3" key="1">
    <citation type="submission" date="2019-06" db="EMBL/GenBank/DDBJ databases">
        <title>A chromosomal-level reference genome of Carpinus fangiana (Coryloideae, Betulaceae).</title>
        <authorList>
            <person name="Yang X."/>
            <person name="Wang Z."/>
            <person name="Zhang L."/>
            <person name="Hao G."/>
            <person name="Liu J."/>
            <person name="Yang Y."/>
        </authorList>
    </citation>
    <scope>NUCLEOTIDE SEQUENCE [LARGE SCALE GENOMIC DNA]</scope>
    <source>
        <strain evidence="2">Cfa_2016G</strain>
        <tissue evidence="2">Leaf</tissue>
    </source>
</reference>
<feature type="transmembrane region" description="Helical" evidence="1">
    <location>
        <begin position="41"/>
        <end position="63"/>
    </location>
</feature>